<dbReference type="EMBL" id="QZEI01000081">
    <property type="protein sequence ID" value="RLV58298.1"/>
    <property type="molecule type" value="Genomic_DNA"/>
</dbReference>
<evidence type="ECO:0000313" key="9">
    <source>
        <dbReference type="Proteomes" id="UP000281474"/>
    </source>
</evidence>
<dbReference type="OrthoDB" id="9816043at2"/>
<gene>
    <name evidence="8" type="ORF">D5018_17975</name>
</gene>
<name>A0A3L8PV49_9GAMM</name>
<dbReference type="GO" id="GO:0032259">
    <property type="term" value="P:methylation"/>
    <property type="evidence" value="ECO:0007669"/>
    <property type="project" value="UniProtKB-KW"/>
</dbReference>
<dbReference type="AlphaFoldDB" id="A0A3L8PV49"/>
<dbReference type="InterPro" id="IPR002295">
    <property type="entry name" value="N4/N6-MTase_EcoPI_Mod-like"/>
</dbReference>
<dbReference type="Proteomes" id="UP000281474">
    <property type="component" value="Unassembled WGS sequence"/>
</dbReference>
<dbReference type="SUPFAM" id="SSF53335">
    <property type="entry name" value="S-adenosyl-L-methionine-dependent methyltransferases"/>
    <property type="match status" value="1"/>
</dbReference>
<proteinExistence type="inferred from homology"/>
<dbReference type="GO" id="GO:0003677">
    <property type="term" value="F:DNA binding"/>
    <property type="evidence" value="ECO:0007669"/>
    <property type="project" value="InterPro"/>
</dbReference>
<evidence type="ECO:0000313" key="8">
    <source>
        <dbReference type="EMBL" id="RLV58298.1"/>
    </source>
</evidence>
<dbReference type="Pfam" id="PF01555">
    <property type="entry name" value="N6_N4_Mtase"/>
    <property type="match status" value="1"/>
</dbReference>
<evidence type="ECO:0000256" key="6">
    <source>
        <dbReference type="ARBA" id="ARBA00047942"/>
    </source>
</evidence>
<comment type="similarity">
    <text evidence="1">Belongs to the N(4)/N(6)-methyltransferase family.</text>
</comment>
<dbReference type="GO" id="GO:0009007">
    <property type="term" value="F:site-specific DNA-methyltransferase (adenine-specific) activity"/>
    <property type="evidence" value="ECO:0007669"/>
    <property type="project" value="UniProtKB-EC"/>
</dbReference>
<keyword evidence="9" id="KW-1185">Reference proteome</keyword>
<evidence type="ECO:0000256" key="1">
    <source>
        <dbReference type="ARBA" id="ARBA00006594"/>
    </source>
</evidence>
<organism evidence="8 9">
    <name type="scientific">Parashewanella curva</name>
    <dbReference type="NCBI Taxonomy" id="2338552"/>
    <lineage>
        <taxon>Bacteria</taxon>
        <taxon>Pseudomonadati</taxon>
        <taxon>Pseudomonadota</taxon>
        <taxon>Gammaproteobacteria</taxon>
        <taxon>Alteromonadales</taxon>
        <taxon>Shewanellaceae</taxon>
        <taxon>Parashewanella</taxon>
    </lineage>
</organism>
<feature type="domain" description="DNA methylase N-4/N-6" evidence="7">
    <location>
        <begin position="21"/>
        <end position="210"/>
    </location>
</feature>
<sequence length="222" mass="25988">MPQVFRMDAVEWLKSVESSSIDLFITDPPYESLEKHRKIGTTTRLKDSKSSSNQWFQIFPNDRFEELLSEIYRVLRKNSHFYLFCDQETMFVVKPIAEKIGFKFWKPIVWDKAAIGMGYHYRARYEFILFFEKGKRKLNDLSIPDVLEFKRVWKGYPTEKPLPLLETLIHQSSSKGEVIADCFFGSGTTLVAADKLNRTYLGCDISDSAHAHFLQRIKHHHA</sequence>
<evidence type="ECO:0000256" key="2">
    <source>
        <dbReference type="ARBA" id="ARBA00011900"/>
    </source>
</evidence>
<dbReference type="RefSeq" id="WP_121840374.1">
    <property type="nucleotide sequence ID" value="NZ_ML014830.1"/>
</dbReference>
<dbReference type="InterPro" id="IPR002941">
    <property type="entry name" value="DNA_methylase_N4/N6"/>
</dbReference>
<dbReference type="PRINTS" id="PR00506">
    <property type="entry name" value="D21N6MTFRASE"/>
</dbReference>
<dbReference type="InterPro" id="IPR029063">
    <property type="entry name" value="SAM-dependent_MTases_sf"/>
</dbReference>
<evidence type="ECO:0000259" key="7">
    <source>
        <dbReference type="Pfam" id="PF01555"/>
    </source>
</evidence>
<dbReference type="GO" id="GO:0008170">
    <property type="term" value="F:N-methyltransferase activity"/>
    <property type="evidence" value="ECO:0007669"/>
    <property type="project" value="InterPro"/>
</dbReference>
<evidence type="ECO:0000256" key="3">
    <source>
        <dbReference type="ARBA" id="ARBA00022603"/>
    </source>
</evidence>
<keyword evidence="4 8" id="KW-0808">Transferase</keyword>
<dbReference type="Gene3D" id="3.40.50.150">
    <property type="entry name" value="Vaccinia Virus protein VP39"/>
    <property type="match status" value="1"/>
</dbReference>
<dbReference type="EC" id="2.1.1.72" evidence="2"/>
<reference evidence="8 9" key="1">
    <citation type="submission" date="2018-09" db="EMBL/GenBank/DDBJ databases">
        <title>Phylogeny of the Shewanellaceae, and recommendation for two new genera, Pseudoshewanella and Parashewanella.</title>
        <authorList>
            <person name="Wang G."/>
        </authorList>
    </citation>
    <scope>NUCLEOTIDE SEQUENCE [LARGE SCALE GENOMIC DNA]</scope>
    <source>
        <strain evidence="8 9">C51</strain>
    </source>
</reference>
<comment type="caution">
    <text evidence="8">The sequence shown here is derived from an EMBL/GenBank/DDBJ whole genome shotgun (WGS) entry which is preliminary data.</text>
</comment>
<comment type="catalytic activity">
    <reaction evidence="6">
        <text>a 2'-deoxyadenosine in DNA + S-adenosyl-L-methionine = an N(6)-methyl-2'-deoxyadenosine in DNA + S-adenosyl-L-homocysteine + H(+)</text>
        <dbReference type="Rhea" id="RHEA:15197"/>
        <dbReference type="Rhea" id="RHEA-COMP:12418"/>
        <dbReference type="Rhea" id="RHEA-COMP:12419"/>
        <dbReference type="ChEBI" id="CHEBI:15378"/>
        <dbReference type="ChEBI" id="CHEBI:57856"/>
        <dbReference type="ChEBI" id="CHEBI:59789"/>
        <dbReference type="ChEBI" id="CHEBI:90615"/>
        <dbReference type="ChEBI" id="CHEBI:90616"/>
        <dbReference type="EC" id="2.1.1.72"/>
    </reaction>
</comment>
<keyword evidence="3 8" id="KW-0489">Methyltransferase</keyword>
<keyword evidence="5" id="KW-0949">S-adenosyl-L-methionine</keyword>
<evidence type="ECO:0000256" key="4">
    <source>
        <dbReference type="ARBA" id="ARBA00022679"/>
    </source>
</evidence>
<evidence type="ECO:0000256" key="5">
    <source>
        <dbReference type="ARBA" id="ARBA00022691"/>
    </source>
</evidence>
<accession>A0A3L8PV49</accession>
<protein>
    <recommendedName>
        <fullName evidence="2">site-specific DNA-methyltransferase (adenine-specific)</fullName>
        <ecNumber evidence="2">2.1.1.72</ecNumber>
    </recommendedName>
</protein>